<dbReference type="InterPro" id="IPR029442">
    <property type="entry name" value="GyrI-like"/>
</dbReference>
<keyword evidence="1" id="KW-0472">Membrane</keyword>
<dbReference type="RefSeq" id="WP_092208914.1">
    <property type="nucleotide sequence ID" value="NZ_FOVN01000005.1"/>
</dbReference>
<dbReference type="InterPro" id="IPR010499">
    <property type="entry name" value="AraC_E-bd"/>
</dbReference>
<evidence type="ECO:0000313" key="3">
    <source>
        <dbReference type="EMBL" id="SFN87355.1"/>
    </source>
</evidence>
<organism evidence="3 4">
    <name type="scientific">Bizionia echini</name>
    <dbReference type="NCBI Taxonomy" id="649333"/>
    <lineage>
        <taxon>Bacteria</taxon>
        <taxon>Pseudomonadati</taxon>
        <taxon>Bacteroidota</taxon>
        <taxon>Flavobacteriia</taxon>
        <taxon>Flavobacteriales</taxon>
        <taxon>Flavobacteriaceae</taxon>
        <taxon>Bizionia</taxon>
    </lineage>
</organism>
<keyword evidence="1" id="KW-0812">Transmembrane</keyword>
<feature type="transmembrane region" description="Helical" evidence="1">
    <location>
        <begin position="7"/>
        <end position="24"/>
    </location>
</feature>
<dbReference type="SMART" id="SM00871">
    <property type="entry name" value="AraC_E_bind"/>
    <property type="match status" value="1"/>
</dbReference>
<dbReference type="STRING" id="649333.SAMN04487989_105127"/>
<reference evidence="4" key="1">
    <citation type="submission" date="2016-10" db="EMBL/GenBank/DDBJ databases">
        <authorList>
            <person name="Varghese N."/>
            <person name="Submissions S."/>
        </authorList>
    </citation>
    <scope>NUCLEOTIDE SEQUENCE [LARGE SCALE GENOMIC DNA]</scope>
    <source>
        <strain evidence="4">DSM 23925</strain>
    </source>
</reference>
<accession>A0A1I5CK22</accession>
<dbReference type="Proteomes" id="UP000198705">
    <property type="component" value="Unassembled WGS sequence"/>
</dbReference>
<feature type="domain" description="AraC effector-binding" evidence="2">
    <location>
        <begin position="181"/>
        <end position="339"/>
    </location>
</feature>
<evidence type="ECO:0000256" key="1">
    <source>
        <dbReference type="SAM" id="Phobius"/>
    </source>
</evidence>
<keyword evidence="4" id="KW-1185">Reference proteome</keyword>
<keyword evidence="1" id="KW-1133">Transmembrane helix</keyword>
<dbReference type="Pfam" id="PF06445">
    <property type="entry name" value="GyrI-like"/>
    <property type="match status" value="1"/>
</dbReference>
<dbReference type="SUPFAM" id="SSF55961">
    <property type="entry name" value="Bet v1-like"/>
    <property type="match status" value="1"/>
</dbReference>
<dbReference type="SUPFAM" id="SSF55136">
    <property type="entry name" value="Probable bacterial effector-binding domain"/>
    <property type="match status" value="1"/>
</dbReference>
<proteinExistence type="predicted"/>
<evidence type="ECO:0000259" key="2">
    <source>
        <dbReference type="SMART" id="SM00871"/>
    </source>
</evidence>
<name>A0A1I5CK22_9FLAO</name>
<dbReference type="Gene3D" id="3.30.530.20">
    <property type="match status" value="1"/>
</dbReference>
<dbReference type="AlphaFoldDB" id="A0A1I5CK22"/>
<dbReference type="OrthoDB" id="9807923at2"/>
<dbReference type="InterPro" id="IPR011256">
    <property type="entry name" value="Reg_factor_effector_dom_sf"/>
</dbReference>
<protein>
    <submittedName>
        <fullName evidence="3">Polyketide cyclase / dehydrase and lipid transport</fullName>
    </submittedName>
</protein>
<dbReference type="EMBL" id="FOVN01000005">
    <property type="protein sequence ID" value="SFN87355.1"/>
    <property type="molecule type" value="Genomic_DNA"/>
</dbReference>
<evidence type="ECO:0000313" key="4">
    <source>
        <dbReference type="Proteomes" id="UP000198705"/>
    </source>
</evidence>
<dbReference type="InterPro" id="IPR023393">
    <property type="entry name" value="START-like_dom_sf"/>
</dbReference>
<sequence length="339" mass="38410">MKTIKYILFLLLIIIIGVSIYIAVQPNEYSVTRTRTITAPSQVIYKHAIDFNTWNTWFPWVEKNSETKMVATDTSSNMSQTYSWKTNDKKGSIKTVESIPYQSIEQTLVLNDMAPSNAIWEFKQNSAKETEVSWTLAADNLSFYEKGLAILNGSYEKILGPDLERGLHELERVVLAAMDVYSIKIDGIAQHGGGFYIYTTTSSKISDLQTTINKVMPRVKSYAIKNNIAMAGAPYINYHKWDEVNNAVMFSFCIPTTTEVTTTQSDILTGQFEPFKAVKTTLKGNYTNLKEAWDKTNAYLKQYNLEASENGPMLEVYLTEPSQKPNPANWITEIYIAIN</sequence>
<gene>
    <name evidence="3" type="ORF">SAMN04487989_105127</name>
</gene>
<dbReference type="Gene3D" id="3.20.80.10">
    <property type="entry name" value="Regulatory factor, effector binding domain"/>
    <property type="match status" value="1"/>
</dbReference>